<comment type="caution">
    <text evidence="2">The sequence shown here is derived from an EMBL/GenBank/DDBJ whole genome shotgun (WGS) entry which is preliminary data.</text>
</comment>
<gene>
    <name evidence="2" type="ORF">AK812_SmicGene24326</name>
</gene>
<evidence type="ECO:0000313" key="3">
    <source>
        <dbReference type="Proteomes" id="UP000186817"/>
    </source>
</evidence>
<dbReference type="EMBL" id="LSRX01000570">
    <property type="protein sequence ID" value="OLP93765.1"/>
    <property type="molecule type" value="Genomic_DNA"/>
</dbReference>
<feature type="region of interest" description="Disordered" evidence="1">
    <location>
        <begin position="147"/>
        <end position="169"/>
    </location>
</feature>
<protein>
    <submittedName>
        <fullName evidence="2">Uncharacterized protein</fullName>
    </submittedName>
</protein>
<evidence type="ECO:0000313" key="2">
    <source>
        <dbReference type="EMBL" id="OLP93765.1"/>
    </source>
</evidence>
<name>A0A1Q9DF52_SYMMI</name>
<reference evidence="2 3" key="1">
    <citation type="submission" date="2016-02" db="EMBL/GenBank/DDBJ databases">
        <title>Genome analysis of coral dinoflagellate symbionts highlights evolutionary adaptations to a symbiotic lifestyle.</title>
        <authorList>
            <person name="Aranda M."/>
            <person name="Li Y."/>
            <person name="Liew Y.J."/>
            <person name="Baumgarten S."/>
            <person name="Simakov O."/>
            <person name="Wilson M."/>
            <person name="Piel J."/>
            <person name="Ashoor H."/>
            <person name="Bougouffa S."/>
            <person name="Bajic V.B."/>
            <person name="Ryu T."/>
            <person name="Ravasi T."/>
            <person name="Bayer T."/>
            <person name="Micklem G."/>
            <person name="Kim H."/>
            <person name="Bhak J."/>
            <person name="Lajeunesse T.C."/>
            <person name="Voolstra C.R."/>
        </authorList>
    </citation>
    <scope>NUCLEOTIDE SEQUENCE [LARGE SCALE GENOMIC DNA]</scope>
    <source>
        <strain evidence="2 3">CCMP2467</strain>
    </source>
</reference>
<feature type="region of interest" description="Disordered" evidence="1">
    <location>
        <begin position="1"/>
        <end position="115"/>
    </location>
</feature>
<feature type="compositionally biased region" description="Basic and acidic residues" evidence="1">
    <location>
        <begin position="79"/>
        <end position="110"/>
    </location>
</feature>
<keyword evidence="3" id="KW-1185">Reference proteome</keyword>
<dbReference type="Proteomes" id="UP000186817">
    <property type="component" value="Unassembled WGS sequence"/>
</dbReference>
<sequence length="169" mass="19306">MSDAKRKKYDEKVERAIAGQLSSQLAGKIPNSKWGEEKPSKKTKVIPVEDDDEKGKEEKAGKKRGEKQAGHFYGSGEKMPAKETKEKKDKKEEKEKKEKKKKGDESPEKGRAKKKIGHPIYDNCTTKTFCTTITTNVVKMRTYDDVNDKHQREEEEEDDVSVDMAPWSV</sequence>
<accession>A0A1Q9DF52</accession>
<dbReference type="OrthoDB" id="10421691at2759"/>
<evidence type="ECO:0000256" key="1">
    <source>
        <dbReference type="SAM" id="MobiDB-lite"/>
    </source>
</evidence>
<dbReference type="AlphaFoldDB" id="A0A1Q9DF52"/>
<proteinExistence type="predicted"/>
<organism evidence="2 3">
    <name type="scientific">Symbiodinium microadriaticum</name>
    <name type="common">Dinoflagellate</name>
    <name type="synonym">Zooxanthella microadriatica</name>
    <dbReference type="NCBI Taxonomy" id="2951"/>
    <lineage>
        <taxon>Eukaryota</taxon>
        <taxon>Sar</taxon>
        <taxon>Alveolata</taxon>
        <taxon>Dinophyceae</taxon>
        <taxon>Suessiales</taxon>
        <taxon>Symbiodiniaceae</taxon>
        <taxon>Symbiodinium</taxon>
    </lineage>
</organism>